<feature type="domain" description="HTH luxR-type" evidence="3">
    <location>
        <begin position="855"/>
        <end position="920"/>
    </location>
</feature>
<keyword evidence="2" id="KW-0067">ATP-binding</keyword>
<dbReference type="SUPFAM" id="SSF46894">
    <property type="entry name" value="C-terminal effector domain of the bipartite response regulators"/>
    <property type="match status" value="1"/>
</dbReference>
<dbReference type="SMART" id="SM00421">
    <property type="entry name" value="HTH_LUXR"/>
    <property type="match status" value="1"/>
</dbReference>
<dbReference type="PROSITE" id="PS50043">
    <property type="entry name" value="HTH_LUXR_2"/>
    <property type="match status" value="1"/>
</dbReference>
<accession>A0A5C1Y3X8</accession>
<dbReference type="InterPro" id="IPR011990">
    <property type="entry name" value="TPR-like_helical_dom_sf"/>
</dbReference>
<dbReference type="Pfam" id="PF13191">
    <property type="entry name" value="AAA_16"/>
    <property type="match status" value="1"/>
</dbReference>
<evidence type="ECO:0000259" key="3">
    <source>
        <dbReference type="PROSITE" id="PS50043"/>
    </source>
</evidence>
<dbReference type="InterPro" id="IPR000792">
    <property type="entry name" value="Tscrpt_reg_LuxR_C"/>
</dbReference>
<dbReference type="EMBL" id="CP043504">
    <property type="protein sequence ID" value="QEO08554.1"/>
    <property type="molecule type" value="Genomic_DNA"/>
</dbReference>
<dbReference type="Gene3D" id="3.40.50.300">
    <property type="entry name" value="P-loop containing nucleotide triphosphate hydrolases"/>
    <property type="match status" value="1"/>
</dbReference>
<organism evidence="4 5">
    <name type="scientific">Protaetiibacter larvae</name>
    <dbReference type="NCBI Taxonomy" id="2592654"/>
    <lineage>
        <taxon>Bacteria</taxon>
        <taxon>Bacillati</taxon>
        <taxon>Actinomycetota</taxon>
        <taxon>Actinomycetes</taxon>
        <taxon>Micrococcales</taxon>
        <taxon>Microbacteriaceae</taxon>
        <taxon>Protaetiibacter</taxon>
    </lineage>
</organism>
<dbReference type="GO" id="GO:0003677">
    <property type="term" value="F:DNA binding"/>
    <property type="evidence" value="ECO:0007669"/>
    <property type="project" value="InterPro"/>
</dbReference>
<dbReference type="OrthoDB" id="3691954at2"/>
<dbReference type="SUPFAM" id="SSF52540">
    <property type="entry name" value="P-loop containing nucleoside triphosphate hydrolases"/>
    <property type="match status" value="1"/>
</dbReference>
<dbReference type="GO" id="GO:0004016">
    <property type="term" value="F:adenylate cyclase activity"/>
    <property type="evidence" value="ECO:0007669"/>
    <property type="project" value="TreeGrafter"/>
</dbReference>
<evidence type="ECO:0000256" key="1">
    <source>
        <dbReference type="ARBA" id="ARBA00022741"/>
    </source>
</evidence>
<dbReference type="GO" id="GO:0005524">
    <property type="term" value="F:ATP binding"/>
    <property type="evidence" value="ECO:0007669"/>
    <property type="project" value="UniProtKB-KW"/>
</dbReference>
<dbReference type="PRINTS" id="PR00038">
    <property type="entry name" value="HTHLUXR"/>
</dbReference>
<dbReference type="InterPro" id="IPR041664">
    <property type="entry name" value="AAA_16"/>
</dbReference>
<keyword evidence="1" id="KW-0547">Nucleotide-binding</keyword>
<dbReference type="InterPro" id="IPR016032">
    <property type="entry name" value="Sig_transdc_resp-reg_C-effctor"/>
</dbReference>
<reference evidence="4 5" key="1">
    <citation type="submission" date="2019-09" db="EMBL/GenBank/DDBJ databases">
        <title>Genome sequencing of strain KACC 19322.</title>
        <authorList>
            <person name="Heo J."/>
            <person name="Kim S.-J."/>
            <person name="Kim J.-S."/>
            <person name="Hong S.-B."/>
            <person name="Kwon S.-W."/>
        </authorList>
    </citation>
    <scope>NUCLEOTIDE SEQUENCE [LARGE SCALE GENOMIC DNA]</scope>
    <source>
        <strain evidence="4 5">KACC 19322</strain>
    </source>
</reference>
<evidence type="ECO:0000256" key="2">
    <source>
        <dbReference type="ARBA" id="ARBA00022840"/>
    </source>
</evidence>
<dbReference type="SUPFAM" id="SSF48452">
    <property type="entry name" value="TPR-like"/>
    <property type="match status" value="1"/>
</dbReference>
<dbReference type="PANTHER" id="PTHR16305:SF35">
    <property type="entry name" value="TRANSCRIPTIONAL ACTIVATOR DOMAIN"/>
    <property type="match status" value="1"/>
</dbReference>
<dbReference type="InterPro" id="IPR027417">
    <property type="entry name" value="P-loop_NTPase"/>
</dbReference>
<protein>
    <submittedName>
        <fullName evidence="4">AAA family ATPase</fullName>
    </submittedName>
</protein>
<dbReference type="Pfam" id="PF00196">
    <property type="entry name" value="GerE"/>
    <property type="match status" value="1"/>
</dbReference>
<dbReference type="Gene3D" id="1.25.40.10">
    <property type="entry name" value="Tetratricopeptide repeat domain"/>
    <property type="match status" value="1"/>
</dbReference>
<dbReference type="Gene3D" id="1.10.10.10">
    <property type="entry name" value="Winged helix-like DNA-binding domain superfamily/Winged helix DNA-binding domain"/>
    <property type="match status" value="1"/>
</dbReference>
<dbReference type="KEGG" id="lyk:FLP23_00015"/>
<dbReference type="Proteomes" id="UP000322159">
    <property type="component" value="Chromosome"/>
</dbReference>
<dbReference type="GO" id="GO:0005737">
    <property type="term" value="C:cytoplasm"/>
    <property type="evidence" value="ECO:0007669"/>
    <property type="project" value="TreeGrafter"/>
</dbReference>
<name>A0A5C1Y3X8_9MICO</name>
<keyword evidence="5" id="KW-1185">Reference proteome</keyword>
<dbReference type="GO" id="GO:0006355">
    <property type="term" value="P:regulation of DNA-templated transcription"/>
    <property type="evidence" value="ECO:0007669"/>
    <property type="project" value="InterPro"/>
</dbReference>
<dbReference type="AlphaFoldDB" id="A0A5C1Y3X8"/>
<evidence type="ECO:0000313" key="5">
    <source>
        <dbReference type="Proteomes" id="UP000322159"/>
    </source>
</evidence>
<dbReference type="PANTHER" id="PTHR16305">
    <property type="entry name" value="TESTICULAR SOLUBLE ADENYLYL CYCLASE"/>
    <property type="match status" value="1"/>
</dbReference>
<evidence type="ECO:0000313" key="4">
    <source>
        <dbReference type="EMBL" id="QEO08554.1"/>
    </source>
</evidence>
<dbReference type="InterPro" id="IPR036388">
    <property type="entry name" value="WH-like_DNA-bd_sf"/>
</dbReference>
<dbReference type="CDD" id="cd06170">
    <property type="entry name" value="LuxR_C_like"/>
    <property type="match status" value="1"/>
</dbReference>
<proteinExistence type="predicted"/>
<gene>
    <name evidence="4" type="ORF">FLP23_00015</name>
</gene>
<sequence length="927" mass="97399">MTPYPVTARFVPILLERSAELAAIVRALDEAAAGRARTVVLRGEPGIGKSSLLDAATRTASDRGFRVRRAGFTVLSSQAAFGLVWDWFGADALAADDSSFDGPARLVRDLIRGHATAEPMALAYAVHWLVASLAEHEPVLLVVDDLHWADDASRRLLTTLLAKLSTERVAVVVATRPPLDAAVEADLATIAAAPRSVLHEPRPLSLDAIATIGGSADVDPARVLHASGGVPFYVHELIAHGLEASPARVREGLLARLAQLPADAREVVETAAIAADGISPTVLAHAAGVTSERIAGLLPVLDAAGLLVTRGDAVVPTHPIVIEGVLDGLGAVRRAQLHARVAGALRAAGAPPVAIAAHEVETDPAGDVERARSISEAARLALQSGNAQLAARFFARARIEGGIAPEETGRLLLEEGRARVLAGDPAAGLELMRQATRAGEDPRVKADRLLELGDAAYMAGDYATAGEAYAGARVTMAAIPGVSDRERRLVLGKTAANELTFSPEPLGEVLAELQQIEPWPPEEDTDADRALFGVAALAFALSGRDGGAEYALRALGDGRGIRPGIGDDPLTYMLSGALNYLSLFAEGEFWLTAALADARDSGSVQAFGTASYARGALRIAHGRLRAGLADLEAARGASELGWRNYFPAMQYFLAKGYLYTGEVELAGEVARLDPGPQPAGFASVGLAAQLMYLVAAGEPEEAIAFARARLADGPNLLATLGEDWRVPLAEAYAQLGQPDAARRVLRSAAELAPASAPAHSKATRIVAVAGLETDPAAREALYRRALELVDDHYPQAAEAQLGLAELALARGHDEVAQHHARDALRYALAEGAVPLATRAREVLARAAPGESALPSDDRLALLTASELRIAEVAAHGKRNREIARSQFVTVKTVEFHLGNVYRKLGIHSRAELAKILGATADDGILDF</sequence>